<comment type="caution">
    <text evidence="3">The sequence shown here is derived from an EMBL/GenBank/DDBJ whole genome shotgun (WGS) entry which is preliminary data.</text>
</comment>
<dbReference type="EMBL" id="MEUW01000008">
    <property type="protein sequence ID" value="OGC44824.1"/>
    <property type="molecule type" value="Genomic_DNA"/>
</dbReference>
<protein>
    <submittedName>
        <fullName evidence="3">Uncharacterized protein</fullName>
    </submittedName>
</protein>
<evidence type="ECO:0000256" key="2">
    <source>
        <dbReference type="SAM" id="Phobius"/>
    </source>
</evidence>
<accession>A0A1F4UIN3</accession>
<evidence type="ECO:0000256" key="1">
    <source>
        <dbReference type="SAM" id="Coils"/>
    </source>
</evidence>
<dbReference type="Proteomes" id="UP000176583">
    <property type="component" value="Unassembled WGS sequence"/>
</dbReference>
<proteinExistence type="predicted"/>
<gene>
    <name evidence="3" type="ORF">A2V54_02270</name>
</gene>
<dbReference type="AlphaFoldDB" id="A0A1F4UIN3"/>
<feature type="coiled-coil region" evidence="1">
    <location>
        <begin position="4"/>
        <end position="31"/>
    </location>
</feature>
<keyword evidence="2" id="KW-0472">Membrane</keyword>
<name>A0A1F4UIN3_UNCKA</name>
<evidence type="ECO:0000313" key="3">
    <source>
        <dbReference type="EMBL" id="OGC44824.1"/>
    </source>
</evidence>
<sequence length="99" mass="11309">MAKKTRQEKELSRLRREIEVLKAQKSGLNYTIRQEAVREPIPEGRFEEKPLPKSLEKAGIQRVDPKFIKTDLLKTAVLAIAALAVIAALYLLRNQIPFL</sequence>
<evidence type="ECO:0000313" key="4">
    <source>
        <dbReference type="Proteomes" id="UP000176583"/>
    </source>
</evidence>
<keyword evidence="1" id="KW-0175">Coiled coil</keyword>
<feature type="transmembrane region" description="Helical" evidence="2">
    <location>
        <begin position="72"/>
        <end position="92"/>
    </location>
</feature>
<organism evidence="3 4">
    <name type="scientific">candidate division WWE3 bacterium RBG_19FT_COMBO_53_11</name>
    <dbReference type="NCBI Taxonomy" id="1802613"/>
    <lineage>
        <taxon>Bacteria</taxon>
        <taxon>Katanobacteria</taxon>
    </lineage>
</organism>
<keyword evidence="2" id="KW-0812">Transmembrane</keyword>
<reference evidence="3 4" key="1">
    <citation type="journal article" date="2016" name="Nat. Commun.">
        <title>Thousands of microbial genomes shed light on interconnected biogeochemical processes in an aquifer system.</title>
        <authorList>
            <person name="Anantharaman K."/>
            <person name="Brown C.T."/>
            <person name="Hug L.A."/>
            <person name="Sharon I."/>
            <person name="Castelle C.J."/>
            <person name="Probst A.J."/>
            <person name="Thomas B.C."/>
            <person name="Singh A."/>
            <person name="Wilkins M.J."/>
            <person name="Karaoz U."/>
            <person name="Brodie E.L."/>
            <person name="Williams K.H."/>
            <person name="Hubbard S.S."/>
            <person name="Banfield J.F."/>
        </authorList>
    </citation>
    <scope>NUCLEOTIDE SEQUENCE [LARGE SCALE GENOMIC DNA]</scope>
</reference>
<keyword evidence="2" id="KW-1133">Transmembrane helix</keyword>